<dbReference type="GO" id="GO:0005524">
    <property type="term" value="F:ATP binding"/>
    <property type="evidence" value="ECO:0007669"/>
    <property type="project" value="UniProtKB-UniRule"/>
</dbReference>
<dbReference type="Proteomes" id="UP001465755">
    <property type="component" value="Unassembled WGS sequence"/>
</dbReference>
<dbReference type="GO" id="GO:0004674">
    <property type="term" value="F:protein serine/threonine kinase activity"/>
    <property type="evidence" value="ECO:0007669"/>
    <property type="project" value="TreeGrafter"/>
</dbReference>
<evidence type="ECO:0000259" key="3">
    <source>
        <dbReference type="PROSITE" id="PS50011"/>
    </source>
</evidence>
<feature type="domain" description="Protein kinase" evidence="3">
    <location>
        <begin position="682"/>
        <end position="939"/>
    </location>
</feature>
<dbReference type="InterPro" id="IPR017441">
    <property type="entry name" value="Protein_kinase_ATP_BS"/>
</dbReference>
<feature type="compositionally biased region" description="Polar residues" evidence="2">
    <location>
        <begin position="461"/>
        <end position="475"/>
    </location>
</feature>
<feature type="region of interest" description="Disordered" evidence="2">
    <location>
        <begin position="309"/>
        <end position="405"/>
    </location>
</feature>
<dbReference type="Gene3D" id="1.10.510.10">
    <property type="entry name" value="Transferase(Phosphotransferase) domain 1"/>
    <property type="match status" value="1"/>
</dbReference>
<accession>A0AAW1NNF3</accession>
<evidence type="ECO:0000313" key="4">
    <source>
        <dbReference type="EMBL" id="KAK9792726.1"/>
    </source>
</evidence>
<dbReference type="PROSITE" id="PS50011">
    <property type="entry name" value="PROTEIN_KINASE_DOM"/>
    <property type="match status" value="1"/>
</dbReference>
<gene>
    <name evidence="4" type="ORF">WJX73_008655</name>
</gene>
<keyword evidence="1" id="KW-0067">ATP-binding</keyword>
<organism evidence="4 5">
    <name type="scientific">Symbiochloris irregularis</name>
    <dbReference type="NCBI Taxonomy" id="706552"/>
    <lineage>
        <taxon>Eukaryota</taxon>
        <taxon>Viridiplantae</taxon>
        <taxon>Chlorophyta</taxon>
        <taxon>core chlorophytes</taxon>
        <taxon>Trebouxiophyceae</taxon>
        <taxon>Trebouxiales</taxon>
        <taxon>Trebouxiaceae</taxon>
        <taxon>Symbiochloris</taxon>
    </lineage>
</organism>
<proteinExistence type="predicted"/>
<feature type="compositionally biased region" description="Low complexity" evidence="2">
    <location>
        <begin position="612"/>
        <end position="627"/>
    </location>
</feature>
<feature type="compositionally biased region" description="Low complexity" evidence="2">
    <location>
        <begin position="316"/>
        <end position="336"/>
    </location>
</feature>
<comment type="caution">
    <text evidence="4">The sequence shown here is derived from an EMBL/GenBank/DDBJ whole genome shotgun (WGS) entry which is preliminary data.</text>
</comment>
<feature type="compositionally biased region" description="Basic and acidic residues" evidence="2">
    <location>
        <begin position="488"/>
        <end position="498"/>
    </location>
</feature>
<evidence type="ECO:0000256" key="1">
    <source>
        <dbReference type="PROSITE-ProRule" id="PRU10141"/>
    </source>
</evidence>
<dbReference type="InterPro" id="IPR001245">
    <property type="entry name" value="Ser-Thr/Tyr_kinase_cat_dom"/>
</dbReference>
<feature type="compositionally biased region" description="Polar residues" evidence="2">
    <location>
        <begin position="375"/>
        <end position="385"/>
    </location>
</feature>
<keyword evidence="5" id="KW-1185">Reference proteome</keyword>
<dbReference type="AlphaFoldDB" id="A0AAW1NNF3"/>
<feature type="compositionally biased region" description="Polar residues" evidence="2">
    <location>
        <begin position="499"/>
        <end position="509"/>
    </location>
</feature>
<name>A0AAW1NNF3_9CHLO</name>
<dbReference type="EMBL" id="JALJOQ010000159">
    <property type="protein sequence ID" value="KAK9792726.1"/>
    <property type="molecule type" value="Genomic_DNA"/>
</dbReference>
<dbReference type="SUPFAM" id="SSF56112">
    <property type="entry name" value="Protein kinase-like (PK-like)"/>
    <property type="match status" value="1"/>
</dbReference>
<feature type="region of interest" description="Disordered" evidence="2">
    <location>
        <begin position="460"/>
        <end position="650"/>
    </location>
</feature>
<dbReference type="PANTHER" id="PTHR44329">
    <property type="entry name" value="SERINE/THREONINE-PROTEIN KINASE TNNI3K-RELATED"/>
    <property type="match status" value="1"/>
</dbReference>
<feature type="compositionally biased region" description="Low complexity" evidence="2">
    <location>
        <begin position="362"/>
        <end position="371"/>
    </location>
</feature>
<protein>
    <recommendedName>
        <fullName evidence="3">Protein kinase domain-containing protein</fullName>
    </recommendedName>
</protein>
<sequence>MIGAYEAYAGAKEAETDTHKTGLARPHRQQSSDPRKALSRQLCWKFFGQDCSPYQIEAVVRPIPASASHLVKEQQTGHILEVLLNGVRVFAGATPSFSRPQDHSFAITAKELPDLQDHTVHLKLEEDNKSRLSGTAKLGKRSLQSPEYFTGDGSEGLRRLTWRFVFKGFCFYLSYTVSQRFAVSQLAVNGYPVCQKKHGMFQQLQFKKQKYEFVVNERGLGVLHGQRLILNAELLKNDIIEAVAKVGDQTLPPPRYFRGDARKVLPMMQATEADLQLRTGSIQDMCVEELLGDAPQGWVSPISALKLQQRRKEASRSTSLRSPSASSSTSSDASGSFPTAAYKPSMHPQLQGERSAGRREAAAAASASAPEPLQPTFQRATSSARSLPGGLEPVPEGTHSMEMGKAGSIDSSAFRTELQAFEQPASEHGTAIAGMDSGFCTTDSEMLSDFEGTADMGLAQGSEQRSSGNGQNGYDSSPVRPATGASREFGRATADRQDSLLSEASSELQRMSLDDEQDNNRRHHTDFSGTQSSTFEGIGDKLLSTPSQSQESTPRSRSKGFFVNHSQDGQEGFRSPVRAASRNGEAGGHIHGGSTPDGQRSSFASSCMDIQDAAPGSLLGGSSDPSPNTTSELGFSLGFSPGRSSTNAEGMAPSRVLEMQKNADPAHWCMNRNDVQILKTSSGKKLRIGEGSSGTVYKAMMHGCDEVAVKLVKAQVPTEKERENFYREVLMLHAIRHKNIVQFYGACLEPDCYFIVTELMAGGDMYSALRRCPELMAWGHMGRRIAIDVALGLNYLHSRRPAWMHRDLKSPNVLLTREGVAKIGDVGLMRAQVNPSMTAQNSWTPLWAAPEVICHERASIKADIWSFGIIVWELISQQNIADFPALGMSCQMKVENAAHMLRLPRMCPSNAARVFYECTKIKPEERPDALTLVEWLREE</sequence>
<feature type="binding site" evidence="1">
    <location>
        <position position="710"/>
    </location>
    <ligand>
        <name>ATP</name>
        <dbReference type="ChEBI" id="CHEBI:30616"/>
    </ligand>
</feature>
<dbReference type="PRINTS" id="PR00109">
    <property type="entry name" value="TYRKINASE"/>
</dbReference>
<evidence type="ECO:0000256" key="2">
    <source>
        <dbReference type="SAM" id="MobiDB-lite"/>
    </source>
</evidence>
<reference evidence="4 5" key="1">
    <citation type="journal article" date="2024" name="Nat. Commun.">
        <title>Phylogenomics reveals the evolutionary origins of lichenization in chlorophyte algae.</title>
        <authorList>
            <person name="Puginier C."/>
            <person name="Libourel C."/>
            <person name="Otte J."/>
            <person name="Skaloud P."/>
            <person name="Haon M."/>
            <person name="Grisel S."/>
            <person name="Petersen M."/>
            <person name="Berrin J.G."/>
            <person name="Delaux P.M."/>
            <person name="Dal Grande F."/>
            <person name="Keller J."/>
        </authorList>
    </citation>
    <scope>NUCLEOTIDE SEQUENCE [LARGE SCALE GENOMIC DNA]</scope>
    <source>
        <strain evidence="4 5">SAG 2036</strain>
    </source>
</reference>
<feature type="compositionally biased region" description="Polar residues" evidence="2">
    <location>
        <begin position="596"/>
        <end position="605"/>
    </location>
</feature>
<dbReference type="PROSITE" id="PS00107">
    <property type="entry name" value="PROTEIN_KINASE_ATP"/>
    <property type="match status" value="1"/>
</dbReference>
<feature type="region of interest" description="Disordered" evidence="2">
    <location>
        <begin position="7"/>
        <end position="36"/>
    </location>
</feature>
<dbReference type="InterPro" id="IPR000719">
    <property type="entry name" value="Prot_kinase_dom"/>
</dbReference>
<evidence type="ECO:0000313" key="5">
    <source>
        <dbReference type="Proteomes" id="UP001465755"/>
    </source>
</evidence>
<keyword evidence="1" id="KW-0547">Nucleotide-binding</keyword>
<dbReference type="SMART" id="SM00220">
    <property type="entry name" value="S_TKc"/>
    <property type="match status" value="1"/>
</dbReference>
<dbReference type="Pfam" id="PF07714">
    <property type="entry name" value="PK_Tyr_Ser-Thr"/>
    <property type="match status" value="1"/>
</dbReference>
<dbReference type="InterPro" id="IPR011009">
    <property type="entry name" value="Kinase-like_dom_sf"/>
</dbReference>
<feature type="compositionally biased region" description="Polar residues" evidence="2">
    <location>
        <begin position="544"/>
        <end position="555"/>
    </location>
</feature>
<dbReference type="InterPro" id="IPR051681">
    <property type="entry name" value="Ser/Thr_Kinases-Pseudokinases"/>
</dbReference>